<dbReference type="AlphaFoldDB" id="E8X2C8"/>
<feature type="domain" description="Pappalysin-1 SD scarf" evidence="3">
    <location>
        <begin position="101"/>
        <end position="244"/>
    </location>
</feature>
<dbReference type="HOGENOM" id="CLU_1159879_0_0_0"/>
<evidence type="ECO:0000313" key="4">
    <source>
        <dbReference type="EMBL" id="ADW68060.1"/>
    </source>
</evidence>
<name>E8X2C8_GRATM</name>
<gene>
    <name evidence="4" type="ordered locus">AciX9_0993</name>
</gene>
<dbReference type="eggNOG" id="COG2885">
    <property type="taxonomic scope" value="Bacteria"/>
</dbReference>
<feature type="chain" id="PRO_5003230183" description="Pappalysin-1 SD scarf domain-containing protein" evidence="2">
    <location>
        <begin position="19"/>
        <end position="245"/>
    </location>
</feature>
<keyword evidence="5" id="KW-1185">Reference proteome</keyword>
<sequence>MKTLSAHSLLSAALLSFALSGCKKTPAPPAPAPVAAAPAPTPAPTPASTPAATPEAAAAPGATVSDPVTANGVTTQSTLGTGKTVEWALKQGEIKDDPSGQWPSAATASSAYNDAKDQQRFAPWQATGVPNVDQAGDNANAWDPKTPDGGIEWLDLLYPKPMPATGVRIRESANGGAVVKVDLIDEDNHLHPLWSGTDPTKALNYFMLTFPKTTYKVSHVKITLATNLIPGENEIDAVQLVSSEK</sequence>
<feature type="signal peptide" evidence="2">
    <location>
        <begin position="1"/>
        <end position="18"/>
    </location>
</feature>
<dbReference type="Proteomes" id="UP000000343">
    <property type="component" value="Chromosome"/>
</dbReference>
<dbReference type="PaxDb" id="1198114-AciX9_0993"/>
<feature type="region of interest" description="Disordered" evidence="1">
    <location>
        <begin position="24"/>
        <end position="79"/>
    </location>
</feature>
<evidence type="ECO:0000256" key="2">
    <source>
        <dbReference type="SAM" id="SignalP"/>
    </source>
</evidence>
<organism evidence="5">
    <name type="scientific">Granulicella tundricola (strain ATCC BAA-1859 / DSM 23138 / MP5ACTX9)</name>
    <dbReference type="NCBI Taxonomy" id="1198114"/>
    <lineage>
        <taxon>Bacteria</taxon>
        <taxon>Pseudomonadati</taxon>
        <taxon>Acidobacteriota</taxon>
        <taxon>Terriglobia</taxon>
        <taxon>Terriglobales</taxon>
        <taxon>Acidobacteriaceae</taxon>
        <taxon>Granulicella</taxon>
    </lineage>
</organism>
<feature type="compositionally biased region" description="Polar residues" evidence="1">
    <location>
        <begin position="66"/>
        <end position="79"/>
    </location>
</feature>
<evidence type="ECO:0000256" key="1">
    <source>
        <dbReference type="SAM" id="MobiDB-lite"/>
    </source>
</evidence>
<dbReference type="EMBL" id="CP002480">
    <property type="protein sequence ID" value="ADW68060.1"/>
    <property type="molecule type" value="Genomic_DNA"/>
</dbReference>
<evidence type="ECO:0000259" key="3">
    <source>
        <dbReference type="Pfam" id="PF25900"/>
    </source>
</evidence>
<dbReference type="RefSeq" id="WP_013579384.1">
    <property type="nucleotide sequence ID" value="NC_015064.1"/>
</dbReference>
<dbReference type="InterPro" id="IPR058897">
    <property type="entry name" value="PAPPA_SD_C"/>
</dbReference>
<protein>
    <recommendedName>
        <fullName evidence="3">Pappalysin-1 SD scarf domain-containing protein</fullName>
    </recommendedName>
</protein>
<proteinExistence type="predicted"/>
<feature type="compositionally biased region" description="Low complexity" evidence="1">
    <location>
        <begin position="48"/>
        <end position="63"/>
    </location>
</feature>
<keyword evidence="2" id="KW-0732">Signal</keyword>
<evidence type="ECO:0000313" key="5">
    <source>
        <dbReference type="Proteomes" id="UP000000343"/>
    </source>
</evidence>
<dbReference type="PROSITE" id="PS51257">
    <property type="entry name" value="PROKAR_LIPOPROTEIN"/>
    <property type="match status" value="1"/>
</dbReference>
<reference evidence="5" key="1">
    <citation type="submission" date="2011-01" db="EMBL/GenBank/DDBJ databases">
        <title>Complete sequence of chromosome of Acidobacterium sp. MP5ACTX9.</title>
        <authorList>
            <consortium name="US DOE Joint Genome Institute"/>
            <person name="Lucas S."/>
            <person name="Copeland A."/>
            <person name="Lapidus A."/>
            <person name="Cheng J.-F."/>
            <person name="Goodwin L."/>
            <person name="Pitluck S."/>
            <person name="Teshima H."/>
            <person name="Detter J.C."/>
            <person name="Han C."/>
            <person name="Tapia R."/>
            <person name="Land M."/>
            <person name="Hauser L."/>
            <person name="Kyrpides N."/>
            <person name="Ivanova N."/>
            <person name="Ovchinnikova G."/>
            <person name="Pagani I."/>
            <person name="Rawat S.R."/>
            <person name="Mannisto M."/>
            <person name="Haggblom M.M."/>
            <person name="Woyke T."/>
        </authorList>
    </citation>
    <scope>NUCLEOTIDE SEQUENCE [LARGE SCALE GENOMIC DNA]</scope>
    <source>
        <strain evidence="5">MP5ACTX9</strain>
    </source>
</reference>
<accession>E8X2C8</accession>
<dbReference type="STRING" id="1198114.AciX9_0993"/>
<dbReference type="KEGG" id="acm:AciX9_0993"/>
<dbReference type="Pfam" id="PF25900">
    <property type="entry name" value="PAPPA"/>
    <property type="match status" value="1"/>
</dbReference>